<dbReference type="PANTHER" id="PTHR47103">
    <property type="entry name" value="DNA-BINDING PROTEIN"/>
    <property type="match status" value="1"/>
</dbReference>
<evidence type="ECO:0000259" key="7">
    <source>
        <dbReference type="PROSITE" id="PS50158"/>
    </source>
</evidence>
<gene>
    <name evidence="8" type="ORF">N7456_005832</name>
</gene>
<keyword evidence="3 5" id="KW-0863">Zinc-finger</keyword>
<keyword evidence="9" id="KW-1185">Reference proteome</keyword>
<feature type="domain" description="CCHC-type" evidence="7">
    <location>
        <begin position="279"/>
        <end position="295"/>
    </location>
</feature>
<feature type="domain" description="CCHC-type" evidence="7">
    <location>
        <begin position="65"/>
        <end position="80"/>
    </location>
</feature>
<keyword evidence="2" id="KW-0677">Repeat</keyword>
<comment type="caution">
    <text evidence="8">The sequence shown here is derived from an EMBL/GenBank/DDBJ whole genome shotgun (WGS) entry which is preliminary data.</text>
</comment>
<dbReference type="Pfam" id="PF15288">
    <property type="entry name" value="zf-CCHC_6"/>
    <property type="match status" value="1"/>
</dbReference>
<sequence>MAGWDSPRDWGNENEAPGGRRESGGSGGSRGFDENACRNCGATDHFARNCPNNDTGYNDSSARTCHNCNQPGHDRVDCPEPRKSSGACFNCNQEGHNKADCPEPRQFKGICRLCEKEGHPAALCPERPPDICRNCRVEGHLAKDCKANRKFDLNHIADLMPDEAWANMKTASDEKEIQEFREALQVYSKAVPLSTYADIEKKMREEDFKIHLIALEKEPLDVMSIIDLQGQLDREYVVGYFLAAKPLRKHLLSRWPSSPEDNLERLANAGLPFDREIIKCRNCGELGHPMKGCKQEPREFDRVEIKCNNCGEIGHRVRDCKEPRKSKDGCRNCGSADHIAKECPEPRSAADVECRRCNQTGHFAKDCPNVEARAPRTCRNCGSEDHIAHDCDQPRDPSTMTCHNCDEVGHMSRDCPKAKDWTRVKCRQCGEMGHSDKRCPENRFERAPRYEPTPEESYQEHQSKVWDAATGGFEQNETSEDDRPHYRGATVADEGEEEADEHQW</sequence>
<organism evidence="8 9">
    <name type="scientific">Penicillium angulare</name>
    <dbReference type="NCBI Taxonomy" id="116970"/>
    <lineage>
        <taxon>Eukaryota</taxon>
        <taxon>Fungi</taxon>
        <taxon>Dikarya</taxon>
        <taxon>Ascomycota</taxon>
        <taxon>Pezizomycotina</taxon>
        <taxon>Eurotiomycetes</taxon>
        <taxon>Eurotiomycetidae</taxon>
        <taxon>Eurotiales</taxon>
        <taxon>Aspergillaceae</taxon>
        <taxon>Penicillium</taxon>
    </lineage>
</organism>
<feature type="domain" description="CCHC-type" evidence="7">
    <location>
        <begin position="37"/>
        <end position="52"/>
    </location>
</feature>
<dbReference type="Gene3D" id="4.10.60.10">
    <property type="entry name" value="Zinc finger, CCHC-type"/>
    <property type="match status" value="6"/>
</dbReference>
<dbReference type="PROSITE" id="PS50158">
    <property type="entry name" value="ZF_CCHC"/>
    <property type="match status" value="11"/>
</dbReference>
<dbReference type="GO" id="GO:0003676">
    <property type="term" value="F:nucleic acid binding"/>
    <property type="evidence" value="ECO:0007669"/>
    <property type="project" value="InterPro"/>
</dbReference>
<evidence type="ECO:0000313" key="8">
    <source>
        <dbReference type="EMBL" id="KAJ5109157.1"/>
    </source>
</evidence>
<reference evidence="8" key="2">
    <citation type="journal article" date="2023" name="IMA Fungus">
        <title>Comparative genomic study of the Penicillium genus elucidates a diverse pangenome and 15 lateral gene transfer events.</title>
        <authorList>
            <person name="Petersen C."/>
            <person name="Sorensen T."/>
            <person name="Nielsen M.R."/>
            <person name="Sondergaard T.E."/>
            <person name="Sorensen J.L."/>
            <person name="Fitzpatrick D.A."/>
            <person name="Frisvad J.C."/>
            <person name="Nielsen K.L."/>
        </authorList>
    </citation>
    <scope>NUCLEOTIDE SEQUENCE</scope>
    <source>
        <strain evidence="8">IBT 30069</strain>
    </source>
</reference>
<feature type="region of interest" description="Disordered" evidence="6">
    <location>
        <begin position="450"/>
        <end position="504"/>
    </location>
</feature>
<evidence type="ECO:0000256" key="6">
    <source>
        <dbReference type="SAM" id="MobiDB-lite"/>
    </source>
</evidence>
<evidence type="ECO:0000256" key="4">
    <source>
        <dbReference type="ARBA" id="ARBA00022833"/>
    </source>
</evidence>
<dbReference type="EMBL" id="JAPQKH010000003">
    <property type="protein sequence ID" value="KAJ5109157.1"/>
    <property type="molecule type" value="Genomic_DNA"/>
</dbReference>
<feature type="domain" description="CCHC-type" evidence="7">
    <location>
        <begin position="330"/>
        <end position="345"/>
    </location>
</feature>
<feature type="domain" description="CCHC-type" evidence="7">
    <location>
        <begin position="132"/>
        <end position="146"/>
    </location>
</feature>
<feature type="domain" description="CCHC-type" evidence="7">
    <location>
        <begin position="354"/>
        <end position="369"/>
    </location>
</feature>
<feature type="domain" description="CCHC-type" evidence="7">
    <location>
        <begin position="378"/>
        <end position="393"/>
    </location>
</feature>
<dbReference type="GO" id="GO:0008270">
    <property type="term" value="F:zinc ion binding"/>
    <property type="evidence" value="ECO:0007669"/>
    <property type="project" value="UniProtKB-KW"/>
</dbReference>
<name>A0A9W9KKX2_9EURO</name>
<protein>
    <recommendedName>
        <fullName evidence="7">CCHC-type domain-containing protein</fullName>
    </recommendedName>
</protein>
<feature type="region of interest" description="Disordered" evidence="6">
    <location>
        <begin position="1"/>
        <end position="31"/>
    </location>
</feature>
<dbReference type="Proteomes" id="UP001149165">
    <property type="component" value="Unassembled WGS sequence"/>
</dbReference>
<proteinExistence type="predicted"/>
<keyword evidence="4" id="KW-0862">Zinc</keyword>
<dbReference type="SMART" id="SM00343">
    <property type="entry name" value="ZnF_C2HC"/>
    <property type="match status" value="12"/>
</dbReference>
<feature type="compositionally biased region" description="Basic and acidic residues" evidence="6">
    <location>
        <begin position="1"/>
        <end position="11"/>
    </location>
</feature>
<dbReference type="OrthoDB" id="8026949at2759"/>
<dbReference type="InterPro" id="IPR041670">
    <property type="entry name" value="Znf-CCHC_6"/>
</dbReference>
<feature type="domain" description="CCHC-type" evidence="7">
    <location>
        <begin position="425"/>
        <end position="441"/>
    </location>
</feature>
<dbReference type="SUPFAM" id="SSF57756">
    <property type="entry name" value="Retrovirus zinc finger-like domains"/>
    <property type="match status" value="7"/>
</dbReference>
<reference evidence="8" key="1">
    <citation type="submission" date="2022-11" db="EMBL/GenBank/DDBJ databases">
        <authorList>
            <person name="Petersen C."/>
        </authorList>
    </citation>
    <scope>NUCLEOTIDE SEQUENCE</scope>
    <source>
        <strain evidence="8">IBT 30069</strain>
    </source>
</reference>
<evidence type="ECO:0000256" key="5">
    <source>
        <dbReference type="PROSITE-ProRule" id="PRU00047"/>
    </source>
</evidence>
<evidence type="ECO:0000256" key="2">
    <source>
        <dbReference type="ARBA" id="ARBA00022737"/>
    </source>
</evidence>
<evidence type="ECO:0000256" key="3">
    <source>
        <dbReference type="ARBA" id="ARBA00022771"/>
    </source>
</evidence>
<dbReference type="AlphaFoldDB" id="A0A9W9KKX2"/>
<accession>A0A9W9KKX2</accession>
<feature type="domain" description="CCHC-type" evidence="7">
    <location>
        <begin position="306"/>
        <end position="322"/>
    </location>
</feature>
<feature type="domain" description="CCHC-type" evidence="7">
    <location>
        <begin position="88"/>
        <end position="103"/>
    </location>
</feature>
<dbReference type="Pfam" id="PF00098">
    <property type="entry name" value="zf-CCHC"/>
    <property type="match status" value="9"/>
</dbReference>
<dbReference type="PANTHER" id="PTHR47103:SF8">
    <property type="entry name" value="DNA-BINDING PROTEIN"/>
    <property type="match status" value="1"/>
</dbReference>
<dbReference type="InterPro" id="IPR036875">
    <property type="entry name" value="Znf_CCHC_sf"/>
</dbReference>
<keyword evidence="1" id="KW-0479">Metal-binding</keyword>
<evidence type="ECO:0000256" key="1">
    <source>
        <dbReference type="ARBA" id="ARBA00022723"/>
    </source>
</evidence>
<feature type="domain" description="CCHC-type" evidence="7">
    <location>
        <begin position="402"/>
        <end position="417"/>
    </location>
</feature>
<evidence type="ECO:0000313" key="9">
    <source>
        <dbReference type="Proteomes" id="UP001149165"/>
    </source>
</evidence>
<feature type="compositionally biased region" description="Acidic residues" evidence="6">
    <location>
        <begin position="493"/>
        <end position="504"/>
    </location>
</feature>
<dbReference type="InterPro" id="IPR001878">
    <property type="entry name" value="Znf_CCHC"/>
</dbReference>